<gene>
    <name evidence="2" type="ORF">TRFO_20776</name>
</gene>
<organism evidence="2 3">
    <name type="scientific">Tritrichomonas foetus</name>
    <dbReference type="NCBI Taxonomy" id="1144522"/>
    <lineage>
        <taxon>Eukaryota</taxon>
        <taxon>Metamonada</taxon>
        <taxon>Parabasalia</taxon>
        <taxon>Tritrichomonadida</taxon>
        <taxon>Tritrichomonadidae</taxon>
        <taxon>Tritrichomonas</taxon>
    </lineage>
</organism>
<keyword evidence="1" id="KW-0472">Membrane</keyword>
<dbReference type="EMBL" id="MLAK01000621">
    <property type="protein sequence ID" value="OHT10121.1"/>
    <property type="molecule type" value="Genomic_DNA"/>
</dbReference>
<evidence type="ECO:0000313" key="3">
    <source>
        <dbReference type="Proteomes" id="UP000179807"/>
    </source>
</evidence>
<accession>A0A1J4KF89</accession>
<evidence type="ECO:0000256" key="1">
    <source>
        <dbReference type="SAM" id="Phobius"/>
    </source>
</evidence>
<name>A0A1J4KF89_9EUKA</name>
<protein>
    <recommendedName>
        <fullName evidence="4">GRAM domain-containing protein</fullName>
    </recommendedName>
</protein>
<sequence length="386" mass="44947">MYGRNADKYKIVVIHPFTKLVHLFIKYNHFFVKFNEMSSQFLHSANSEKWSSTEFEPLRQAILVFGGDPSQEIALASFPEISLMFLEEEEGETSVKGVFYFTSQRFVFLPRNSIPHPHLVQCSYESIRGLSGNRSSLTISIVDSEGASANFQFQIAQTLFQCFNLLRQLAEGVRLTDEDYFQIVLNLAKTKIFNESPFSSLEIELPDCKKTKELNYSLHMSMIDQKEDPLANILAPMKNFFDYCNSLHFDIHLKLRFLFVISFVSFALKYMSFIPFLALSTALLIFIQAWIFINQSKIQKEAKMPIPPQASGFVRSQRFVSDWLLWRNPRKSLYLMVTCLMVFVLWVILPIWVFATLFGVIYFYVFLRPLKLRKMINLLSGYWLST</sequence>
<comment type="caution">
    <text evidence="2">The sequence shown here is derived from an EMBL/GenBank/DDBJ whole genome shotgun (WGS) entry which is preliminary data.</text>
</comment>
<dbReference type="VEuPathDB" id="TrichDB:TRFO_20776"/>
<dbReference type="OrthoDB" id="10447974at2759"/>
<keyword evidence="1" id="KW-0812">Transmembrane</keyword>
<keyword evidence="3" id="KW-1185">Reference proteome</keyword>
<reference evidence="2" key="1">
    <citation type="submission" date="2016-10" db="EMBL/GenBank/DDBJ databases">
        <authorList>
            <person name="Benchimol M."/>
            <person name="Almeida L.G."/>
            <person name="Vasconcelos A.T."/>
            <person name="Perreira-Neves A."/>
            <person name="Rosa I.A."/>
            <person name="Tasca T."/>
            <person name="Bogo M.R."/>
            <person name="de Souza W."/>
        </authorList>
    </citation>
    <scope>NUCLEOTIDE SEQUENCE [LARGE SCALE GENOMIC DNA]</scope>
    <source>
        <strain evidence="2">K</strain>
    </source>
</reference>
<feature type="transmembrane region" description="Helical" evidence="1">
    <location>
        <begin position="273"/>
        <end position="293"/>
    </location>
</feature>
<dbReference type="GeneID" id="94836284"/>
<evidence type="ECO:0000313" key="2">
    <source>
        <dbReference type="EMBL" id="OHT10121.1"/>
    </source>
</evidence>
<dbReference type="Proteomes" id="UP000179807">
    <property type="component" value="Unassembled WGS sequence"/>
</dbReference>
<dbReference type="AlphaFoldDB" id="A0A1J4KF89"/>
<dbReference type="RefSeq" id="XP_068363257.1">
    <property type="nucleotide sequence ID" value="XM_068501580.1"/>
</dbReference>
<evidence type="ECO:0008006" key="4">
    <source>
        <dbReference type="Google" id="ProtNLM"/>
    </source>
</evidence>
<keyword evidence="1" id="KW-1133">Transmembrane helix</keyword>
<proteinExistence type="predicted"/>
<feature type="transmembrane region" description="Helical" evidence="1">
    <location>
        <begin position="333"/>
        <end position="365"/>
    </location>
</feature>